<accession>A0A1J6ZEQ7</accession>
<reference evidence="2" key="1">
    <citation type="submission" date="2017-12" db="EMBL/GenBank/DDBJ databases">
        <title>FDA dAtabase for Regulatory Grade micrObial Sequences (FDA-ARGOS): Supporting development and validation of Infectious Disease Dx tests.</title>
        <authorList>
            <person name="Sichtig H."/>
            <person name="Tallon L."/>
            <person name="Sadzewicz L."/>
            <person name="Sengamalay N."/>
            <person name="Nagaraj S."/>
            <person name="Vavikolanu K."/>
            <person name="Aluvathingal J."/>
            <person name="Nadendla S."/>
            <person name="Pirone D.C."/>
            <person name="Hoffman M."/>
            <person name="Muruvanda T."/>
            <person name="Allard M."/>
            <person name="Evans P."/>
        </authorList>
    </citation>
    <scope>NUCLEOTIDE SEQUENCE [LARGE SCALE GENOMIC DNA]</scope>
    <source>
        <strain evidence="2">FDAARGOS_55</strain>
    </source>
</reference>
<evidence type="ECO:0000313" key="1">
    <source>
        <dbReference type="EMBL" id="PNO35492.1"/>
    </source>
</evidence>
<proteinExistence type="predicted"/>
<evidence type="ECO:0000313" key="2">
    <source>
        <dbReference type="Proteomes" id="UP000236163"/>
    </source>
</evidence>
<organism evidence="1 2">
    <name type="scientific">Salmonella enterica subsp. houtenae serovar 50:g,z51:-</name>
    <dbReference type="NCBI Taxonomy" id="1173947"/>
    <lineage>
        <taxon>Bacteria</taxon>
        <taxon>Pseudomonadati</taxon>
        <taxon>Pseudomonadota</taxon>
        <taxon>Gammaproteobacteria</taxon>
        <taxon>Enterobacterales</taxon>
        <taxon>Enterobacteriaceae</taxon>
        <taxon>Salmonella</taxon>
    </lineage>
</organism>
<comment type="caution">
    <text evidence="1">The sequence shown here is derived from an EMBL/GenBank/DDBJ whole genome shotgun (WGS) entry which is preliminary data.</text>
</comment>
<gene>
    <name evidence="1" type="ORF">RK55_021570</name>
</gene>
<sequence length="67" mass="7803">MNLKPVEPDARELVDRARVLTEVMLENPDEAGPNYVLLLILAEQLHRLHDIFEAAEVRRMREDKLPL</sequence>
<name>A0A1J6ZEQ7_SALHO</name>
<protein>
    <submittedName>
        <fullName evidence="1">Uncharacterized protein</fullName>
    </submittedName>
</protein>
<dbReference type="EMBL" id="JWSP02000004">
    <property type="protein sequence ID" value="PNO35492.1"/>
    <property type="molecule type" value="Genomic_DNA"/>
</dbReference>
<dbReference type="Proteomes" id="UP000236163">
    <property type="component" value="Unassembled WGS sequence"/>
</dbReference>
<dbReference type="AlphaFoldDB" id="A0A1J6ZEQ7"/>